<dbReference type="InterPro" id="IPR036388">
    <property type="entry name" value="WH-like_DNA-bd_sf"/>
</dbReference>
<organism evidence="4 5">
    <name type="scientific">Aneurinibacillus migulanus</name>
    <name type="common">Bacillus migulanus</name>
    <dbReference type="NCBI Taxonomy" id="47500"/>
    <lineage>
        <taxon>Bacteria</taxon>
        <taxon>Bacillati</taxon>
        <taxon>Bacillota</taxon>
        <taxon>Bacilli</taxon>
        <taxon>Bacillales</taxon>
        <taxon>Paenibacillaceae</taxon>
        <taxon>Aneurinibacillus group</taxon>
        <taxon>Aneurinibacillus</taxon>
    </lineage>
</organism>
<dbReference type="PANTHER" id="PTHR37296:SF1">
    <property type="entry name" value="CONSERVED VIRULENCE FACTOR B"/>
    <property type="match status" value="1"/>
</dbReference>
<dbReference type="PIRSF" id="PIRSF012524">
    <property type="entry name" value="YitL_S1"/>
    <property type="match status" value="1"/>
</dbReference>
<dbReference type="AlphaFoldDB" id="A0A0D1XNX2"/>
<dbReference type="InterPro" id="IPR003029">
    <property type="entry name" value="S1_domain"/>
</dbReference>
<dbReference type="Gene3D" id="2.40.50.140">
    <property type="entry name" value="Nucleic acid-binding proteins"/>
    <property type="match status" value="2"/>
</dbReference>
<keyword evidence="5" id="KW-1185">Reference proteome</keyword>
<dbReference type="Pfam" id="PF17783">
    <property type="entry name" value="WHD_CvfB"/>
    <property type="match status" value="1"/>
</dbReference>
<dbReference type="Proteomes" id="UP000037269">
    <property type="component" value="Unassembled WGS sequence"/>
</dbReference>
<dbReference type="Pfam" id="PF21543">
    <property type="entry name" value="CvfB_2nd"/>
    <property type="match status" value="1"/>
</dbReference>
<dbReference type="InterPro" id="IPR014464">
    <property type="entry name" value="CvfB_fam"/>
</dbReference>
<dbReference type="PANTHER" id="PTHR37296">
    <property type="entry name" value="CONSERVED VIRULENCE FACTOR B"/>
    <property type="match status" value="1"/>
</dbReference>
<evidence type="ECO:0000256" key="2">
    <source>
        <dbReference type="SAM" id="MobiDB-lite"/>
    </source>
</evidence>
<dbReference type="PROSITE" id="PS50126">
    <property type="entry name" value="S1"/>
    <property type="match status" value="1"/>
</dbReference>
<dbReference type="InterPro" id="IPR039566">
    <property type="entry name" value="CvfB_S1_st"/>
</dbReference>
<protein>
    <submittedName>
        <fullName evidence="4">DNA-binding protein</fullName>
    </submittedName>
</protein>
<evidence type="ECO:0000259" key="3">
    <source>
        <dbReference type="PROSITE" id="PS50126"/>
    </source>
</evidence>
<dbReference type="Pfam" id="PF13509">
    <property type="entry name" value="S1_2"/>
    <property type="match status" value="1"/>
</dbReference>
<evidence type="ECO:0000313" key="5">
    <source>
        <dbReference type="Proteomes" id="UP000037269"/>
    </source>
</evidence>
<gene>
    <name evidence="4" type="ORF">AF333_11915</name>
</gene>
<evidence type="ECO:0000256" key="1">
    <source>
        <dbReference type="PIRNR" id="PIRNR012524"/>
    </source>
</evidence>
<dbReference type="PATRIC" id="fig|47500.12.peg.4802"/>
<dbReference type="EMBL" id="LGUG01000004">
    <property type="protein sequence ID" value="KON96085.1"/>
    <property type="molecule type" value="Genomic_DNA"/>
</dbReference>
<dbReference type="STRING" id="47500.AF333_11915"/>
<dbReference type="InterPro" id="IPR040764">
    <property type="entry name" value="CvfB_WH"/>
</dbReference>
<dbReference type="Gene3D" id="1.10.10.10">
    <property type="entry name" value="Winged helix-like DNA-binding domain superfamily/Winged helix DNA-binding domain"/>
    <property type="match status" value="1"/>
</dbReference>
<reference evidence="4 5" key="1">
    <citation type="submission" date="2015-07" db="EMBL/GenBank/DDBJ databases">
        <title>Fjat-14205 dsm 2895.</title>
        <authorList>
            <person name="Liu B."/>
            <person name="Wang J."/>
            <person name="Zhu Y."/>
            <person name="Liu G."/>
            <person name="Chen Q."/>
            <person name="Chen Z."/>
            <person name="Lan J."/>
            <person name="Che J."/>
            <person name="Ge C."/>
            <person name="Shi H."/>
            <person name="Pan Z."/>
            <person name="Liu X."/>
        </authorList>
    </citation>
    <scope>NUCLEOTIDE SEQUENCE [LARGE SCALE GENOMIC DNA]</scope>
    <source>
        <strain evidence="4 5">DSM 2895</strain>
    </source>
</reference>
<dbReference type="GO" id="GO:0003677">
    <property type="term" value="F:DNA binding"/>
    <property type="evidence" value="ECO:0007669"/>
    <property type="project" value="UniProtKB-KW"/>
</dbReference>
<comment type="caution">
    <text evidence="4">The sequence shown here is derived from an EMBL/GenBank/DDBJ whole genome shotgun (WGS) entry which is preliminary data.</text>
</comment>
<evidence type="ECO:0000313" key="4">
    <source>
        <dbReference type="EMBL" id="KON96085.1"/>
    </source>
</evidence>
<dbReference type="Pfam" id="PF21191">
    <property type="entry name" value="CvfB_1st"/>
    <property type="match status" value="1"/>
</dbReference>
<dbReference type="InterPro" id="IPR048588">
    <property type="entry name" value="CvfB_S1_2nd"/>
</dbReference>
<dbReference type="OrthoDB" id="9801597at2"/>
<dbReference type="InterPro" id="IPR012340">
    <property type="entry name" value="NA-bd_OB-fold"/>
</dbReference>
<sequence>MKKEDYRVKPEAGMQVTATIERQAPFGYFLSVEGQDILLHQSDAEGELEIGEQVEVFLYHDHQDRIAATQHEPYITLGEFGWLEVKDVHPRMGVFLDNGIRKDLLLPADQLPEIKSKWPRSGDRVYVELEHDKQGRMLAVLGREENFEQIAVPAEQDSFNKDITGYVYKVIKIGAFLLTEGQHLAFIHRDETDEPLRVGQRVEGRISKVRDDGRVNVTTKLRKEVSYSQDAEMIYDYIKNRGGRMPYTDKTDPDIIKEKFGISKAAFKRALGKLMKERRAHQEEGWTILSEKNSKKSAE</sequence>
<dbReference type="InterPro" id="IPR048587">
    <property type="entry name" value="CvfB_S1_3rd"/>
</dbReference>
<accession>A0A0D1XNX2</accession>
<name>A0A0D1XNX2_ANEMI</name>
<dbReference type="SMART" id="SM00316">
    <property type="entry name" value="S1"/>
    <property type="match status" value="3"/>
</dbReference>
<proteinExistence type="inferred from homology"/>
<feature type="domain" description="S1 motif" evidence="3">
    <location>
        <begin position="160"/>
        <end position="220"/>
    </location>
</feature>
<feature type="region of interest" description="Disordered" evidence="2">
    <location>
        <begin position="278"/>
        <end position="299"/>
    </location>
</feature>
<dbReference type="SUPFAM" id="SSF50249">
    <property type="entry name" value="Nucleic acid-binding proteins"/>
    <property type="match status" value="1"/>
</dbReference>
<keyword evidence="4" id="KW-0238">DNA-binding</keyword>
<comment type="similarity">
    <text evidence="1">Belongs to the CvfB family.</text>
</comment>